<organism evidence="2 3">
    <name type="scientific">Gossypium lobatum</name>
    <dbReference type="NCBI Taxonomy" id="34289"/>
    <lineage>
        <taxon>Eukaryota</taxon>
        <taxon>Viridiplantae</taxon>
        <taxon>Streptophyta</taxon>
        <taxon>Embryophyta</taxon>
        <taxon>Tracheophyta</taxon>
        <taxon>Spermatophyta</taxon>
        <taxon>Magnoliopsida</taxon>
        <taxon>eudicotyledons</taxon>
        <taxon>Gunneridae</taxon>
        <taxon>Pentapetalae</taxon>
        <taxon>rosids</taxon>
        <taxon>malvids</taxon>
        <taxon>Malvales</taxon>
        <taxon>Malvaceae</taxon>
        <taxon>Malvoideae</taxon>
        <taxon>Gossypium</taxon>
    </lineage>
</organism>
<evidence type="ECO:0000313" key="3">
    <source>
        <dbReference type="Proteomes" id="UP000593572"/>
    </source>
</evidence>
<gene>
    <name evidence="2" type="ORF">Golob_016173</name>
</gene>
<name>A0A7J8M3B8_9ROSI</name>
<proteinExistence type="predicted"/>
<dbReference type="EMBL" id="JABEZX010000006">
    <property type="protein sequence ID" value="MBA0559197.1"/>
    <property type="molecule type" value="Genomic_DNA"/>
</dbReference>
<protein>
    <submittedName>
        <fullName evidence="2">Uncharacterized protein</fullName>
    </submittedName>
</protein>
<keyword evidence="3" id="KW-1185">Reference proteome</keyword>
<reference evidence="2 3" key="1">
    <citation type="journal article" date="2019" name="Genome Biol. Evol.">
        <title>Insights into the evolution of the New World diploid cottons (Gossypium, subgenus Houzingenia) based on genome sequencing.</title>
        <authorList>
            <person name="Grover C.E."/>
            <person name="Arick M.A. 2nd"/>
            <person name="Thrash A."/>
            <person name="Conover J.L."/>
            <person name="Sanders W.S."/>
            <person name="Peterson D.G."/>
            <person name="Frelichowski J.E."/>
            <person name="Scheffler J.A."/>
            <person name="Scheffler B.E."/>
            <person name="Wendel J.F."/>
        </authorList>
    </citation>
    <scope>NUCLEOTIDE SEQUENCE [LARGE SCALE GENOMIC DNA]</scope>
    <source>
        <strain evidence="2">157</strain>
        <tissue evidence="2">Leaf</tissue>
    </source>
</reference>
<evidence type="ECO:0000256" key="1">
    <source>
        <dbReference type="SAM" id="MobiDB-lite"/>
    </source>
</evidence>
<accession>A0A7J8M3B8</accession>
<dbReference type="Proteomes" id="UP000593572">
    <property type="component" value="Unassembled WGS sequence"/>
</dbReference>
<dbReference type="AlphaFoldDB" id="A0A7J8M3B8"/>
<feature type="region of interest" description="Disordered" evidence="1">
    <location>
        <begin position="1"/>
        <end position="29"/>
    </location>
</feature>
<evidence type="ECO:0000313" key="2">
    <source>
        <dbReference type="EMBL" id="MBA0559197.1"/>
    </source>
</evidence>
<comment type="caution">
    <text evidence="2">The sequence shown here is derived from an EMBL/GenBank/DDBJ whole genome shotgun (WGS) entry which is preliminary data.</text>
</comment>
<sequence>MYGGSSDGDGHKAATQRKIPPASSMLWAPEPSSVHRNRCRTWIRSSNEYVSRLSDLHCLITLPQFYPFYNFHQYIQSFSISLKIYGGVSDMLLMIVFLAGKATVSRD</sequence>